<comment type="subcellular location">
    <subcellularLocation>
        <location evidence="1 8">Cell outer membrane</location>
        <topology evidence="1 8">Multi-pass membrane protein</topology>
    </subcellularLocation>
</comment>
<dbReference type="Pfam" id="PF00593">
    <property type="entry name" value="TonB_dep_Rec_b-barrel"/>
    <property type="match status" value="1"/>
</dbReference>
<feature type="signal peptide" evidence="10">
    <location>
        <begin position="1"/>
        <end position="30"/>
    </location>
</feature>
<protein>
    <submittedName>
        <fullName evidence="13">Outer membrane cobalamin receptor protein</fullName>
    </submittedName>
</protein>
<reference evidence="14" key="1">
    <citation type="submission" date="2015-08" db="EMBL/GenBank/DDBJ databases">
        <authorList>
            <person name="Varghese N."/>
        </authorList>
    </citation>
    <scope>NUCLEOTIDE SEQUENCE [LARGE SCALE GENOMIC DNA]</scope>
    <source>
        <strain evidence="14">DSM 27808</strain>
    </source>
</reference>
<feature type="domain" description="TonB-dependent receptor plug" evidence="12">
    <location>
        <begin position="61"/>
        <end position="170"/>
    </location>
</feature>
<sequence length="898" mass="98041">MYTNNKLAKSVRLALMFGGASLAFTGTAAAQDQSDEAQAEEAQERIQVTGSRIKRTDLEGAVPLTVIDREAIELSGDLSVTDVLRGTTFNSFGSFRPQSGSSAQGTASIDMRGLGADRTLVLVDGRRLPKSPSTGSTQDLNTIPIGAVERIEILSDGASAVYGSDAIGGVINIVTRKDYSGAEISVGAGQVSYPEEGGDRENGTITFGAADANTSLLGGVSWNSRDIIFYRDFPYAGQGSSVYGNNWTPWSNYGVFTEIPNGCREPNYNAVEIGGRDRCQYNFNATNANEASSANESLYLKGEHRINNNWKVYATATIAKTESFGRYAPVPDWAEIAPDSYNNPTNPDAWFYDTVNNPNAVAFDPANGGSFGNGPEWVDSYHRYAALGNRDGFVNNENTDLLVGGSGFIGDIELDFGLRRNRNKTYDIGYNYIVRSTANDYISNFNPGYCGDGTFDAVNCRYGYDIQNPSNNSEATLNAMKATISRISKFDQDEAYVNASFDVAETDAGVIQAFVGAEYRKETYVDQYDSLSEAGQIGGSAGNSAGGDRTVKSAFFEVLVPVTMDFELNFAGRYDKYSDYGNDFSPKVSFRWEPTDGLVFRGSYGEGFRAPSLDILTAKTSFSASSVNDADTCAVLGSCPVQVDTYIQSNPNLESEQSTQYALGVAYQPTDWLNMTVDYWSIEIDNRIQYYGPSTIIAREAAGEFIPPGLGVTRNPTNNVITRVDAGYGNEGYVETDGIDLNARTNFDFGSIGALQTNFTVSYTNDYSLDGGRNFMGDPGLPDYRANIENLWTVSDFSFVWNMNIIGDQAQCSIGFEAVGNNCVRNPAFAERNGSIGTYVTHDFQANYATSWNGRITLGMQNAFEKLPQLTPYGGRDYNFDLYDDYGRITYFRYTQVF</sequence>
<feature type="chain" id="PRO_5005503810" evidence="10">
    <location>
        <begin position="31"/>
        <end position="898"/>
    </location>
</feature>
<keyword evidence="10" id="KW-0732">Signal</keyword>
<dbReference type="GO" id="GO:0009279">
    <property type="term" value="C:cell outer membrane"/>
    <property type="evidence" value="ECO:0007669"/>
    <property type="project" value="UniProtKB-SubCell"/>
</dbReference>
<dbReference type="OrthoDB" id="176248at2"/>
<evidence type="ECO:0000256" key="4">
    <source>
        <dbReference type="ARBA" id="ARBA00022692"/>
    </source>
</evidence>
<evidence type="ECO:0000256" key="7">
    <source>
        <dbReference type="ARBA" id="ARBA00023237"/>
    </source>
</evidence>
<evidence type="ECO:0000256" key="2">
    <source>
        <dbReference type="ARBA" id="ARBA00022448"/>
    </source>
</evidence>
<evidence type="ECO:0000313" key="14">
    <source>
        <dbReference type="Proteomes" id="UP000182598"/>
    </source>
</evidence>
<organism evidence="13 14">
    <name type="scientific">Pseudidiomarina woesei</name>
    <dbReference type="NCBI Taxonomy" id="1381080"/>
    <lineage>
        <taxon>Bacteria</taxon>
        <taxon>Pseudomonadati</taxon>
        <taxon>Pseudomonadota</taxon>
        <taxon>Gammaproteobacteria</taxon>
        <taxon>Alteromonadales</taxon>
        <taxon>Idiomarinaceae</taxon>
        <taxon>Pseudidiomarina</taxon>
    </lineage>
</organism>
<dbReference type="InterPro" id="IPR000531">
    <property type="entry name" value="Beta-barrel_TonB"/>
</dbReference>
<evidence type="ECO:0000256" key="10">
    <source>
        <dbReference type="SAM" id="SignalP"/>
    </source>
</evidence>
<proteinExistence type="inferred from homology"/>
<evidence type="ECO:0000256" key="6">
    <source>
        <dbReference type="ARBA" id="ARBA00023136"/>
    </source>
</evidence>
<dbReference type="Gene3D" id="2.170.130.10">
    <property type="entry name" value="TonB-dependent receptor, plug domain"/>
    <property type="match status" value="1"/>
</dbReference>
<comment type="similarity">
    <text evidence="8 9">Belongs to the TonB-dependent receptor family.</text>
</comment>
<keyword evidence="5 9" id="KW-0798">TonB box</keyword>
<dbReference type="SUPFAM" id="SSF56935">
    <property type="entry name" value="Porins"/>
    <property type="match status" value="1"/>
</dbReference>
<evidence type="ECO:0000256" key="1">
    <source>
        <dbReference type="ARBA" id="ARBA00004571"/>
    </source>
</evidence>
<keyword evidence="3 8" id="KW-1134">Transmembrane beta strand</keyword>
<dbReference type="CDD" id="cd01347">
    <property type="entry name" value="ligand_gated_channel"/>
    <property type="match status" value="1"/>
</dbReference>
<gene>
    <name evidence="13" type="ORF">Ga0061064_0790</name>
</gene>
<dbReference type="Pfam" id="PF07715">
    <property type="entry name" value="Plug"/>
    <property type="match status" value="1"/>
</dbReference>
<dbReference type="InterPro" id="IPR037066">
    <property type="entry name" value="Plug_dom_sf"/>
</dbReference>
<dbReference type="Proteomes" id="UP000182598">
    <property type="component" value="Unassembled WGS sequence"/>
</dbReference>
<dbReference type="InterPro" id="IPR036942">
    <property type="entry name" value="Beta-barrel_TonB_sf"/>
</dbReference>
<dbReference type="Gene3D" id="2.40.170.20">
    <property type="entry name" value="TonB-dependent receptor, beta-barrel domain"/>
    <property type="match status" value="1"/>
</dbReference>
<accession>A0A0K6GYN6</accession>
<keyword evidence="4 8" id="KW-0812">Transmembrane</keyword>
<dbReference type="InterPro" id="IPR012910">
    <property type="entry name" value="Plug_dom"/>
</dbReference>
<dbReference type="AlphaFoldDB" id="A0A0K6GYN6"/>
<evidence type="ECO:0000313" key="13">
    <source>
        <dbReference type="EMBL" id="CUA83851.1"/>
    </source>
</evidence>
<evidence type="ECO:0000256" key="8">
    <source>
        <dbReference type="PROSITE-ProRule" id="PRU01360"/>
    </source>
</evidence>
<keyword evidence="2 8" id="KW-0813">Transport</keyword>
<dbReference type="InterPro" id="IPR039426">
    <property type="entry name" value="TonB-dep_rcpt-like"/>
</dbReference>
<dbReference type="PANTHER" id="PTHR47234:SF2">
    <property type="entry name" value="TONB-DEPENDENT RECEPTOR"/>
    <property type="match status" value="1"/>
</dbReference>
<evidence type="ECO:0000256" key="3">
    <source>
        <dbReference type="ARBA" id="ARBA00022452"/>
    </source>
</evidence>
<evidence type="ECO:0000256" key="9">
    <source>
        <dbReference type="RuleBase" id="RU003357"/>
    </source>
</evidence>
<keyword evidence="7 8" id="KW-0998">Cell outer membrane</keyword>
<dbReference type="PANTHER" id="PTHR47234">
    <property type="match status" value="1"/>
</dbReference>
<dbReference type="PROSITE" id="PS52016">
    <property type="entry name" value="TONB_DEPENDENT_REC_3"/>
    <property type="match status" value="1"/>
</dbReference>
<evidence type="ECO:0000259" key="12">
    <source>
        <dbReference type="Pfam" id="PF07715"/>
    </source>
</evidence>
<name>A0A0K6GYN6_9GAMM</name>
<evidence type="ECO:0000259" key="11">
    <source>
        <dbReference type="Pfam" id="PF00593"/>
    </source>
</evidence>
<keyword evidence="6 8" id="KW-0472">Membrane</keyword>
<keyword evidence="14" id="KW-1185">Reference proteome</keyword>
<dbReference type="RefSeq" id="WP_055438436.1">
    <property type="nucleotide sequence ID" value="NZ_CYHB01000001.1"/>
</dbReference>
<dbReference type="EMBL" id="CYHB01000001">
    <property type="protein sequence ID" value="CUA83851.1"/>
    <property type="molecule type" value="Genomic_DNA"/>
</dbReference>
<keyword evidence="13" id="KW-0675">Receptor</keyword>
<evidence type="ECO:0000256" key="5">
    <source>
        <dbReference type="ARBA" id="ARBA00023077"/>
    </source>
</evidence>
<feature type="domain" description="TonB-dependent receptor-like beta-barrel" evidence="11">
    <location>
        <begin position="379"/>
        <end position="862"/>
    </location>
</feature>